<reference evidence="6" key="1">
    <citation type="submission" date="2021-01" db="EMBL/GenBank/DDBJ databases">
        <authorList>
            <person name="Li R."/>
            <person name="Bekaert M."/>
        </authorList>
    </citation>
    <scope>NUCLEOTIDE SEQUENCE</scope>
    <source>
        <strain evidence="6">Farmed</strain>
    </source>
</reference>
<gene>
    <name evidence="6" type="ORF">SPHA_29591</name>
</gene>
<keyword evidence="4" id="KW-0393">Immunoglobulin domain</keyword>
<keyword evidence="1" id="KW-0732">Signal</keyword>
<dbReference type="InterPro" id="IPR003599">
    <property type="entry name" value="Ig_sub"/>
</dbReference>
<sequence>MLHTALAVDPTVSITEPVDYSGKKIVTALKNSDVALVCVVTNKVADNQVTWFYQNKNGSDINIGTHTSSRNPQKYTIITMTPTSWRLTIQNIQVYDEGPYICGVQIQTKIYKKDNRTVIVIEKPKIVDMKTSSDTSVDIGEELILTCGAIGRPTPRIKWTRLAGADLPDGGKELWANNLRISQIEPTDRGKYICRASNEAGEDERIVSVLVRFPPIIDVDQNPVYQAIGYTKALVCIIEAYPEVGPKQVTWTKMGVPFDMNSGNYEIKHIVGAFNRITSKFVIKRVMSEDYGVYICKANNAKGVREKKISLEEVSEPTPDSTGRINSSSANLMDVILLLLGIVLYDTLSIRL</sequence>
<dbReference type="PROSITE" id="PS50835">
    <property type="entry name" value="IG_LIKE"/>
    <property type="match status" value="3"/>
</dbReference>
<keyword evidence="2" id="KW-0677">Repeat</keyword>
<evidence type="ECO:0000256" key="2">
    <source>
        <dbReference type="ARBA" id="ARBA00022737"/>
    </source>
</evidence>
<dbReference type="SMART" id="SM00408">
    <property type="entry name" value="IGc2"/>
    <property type="match status" value="3"/>
</dbReference>
<feature type="domain" description="Ig-like" evidence="5">
    <location>
        <begin position="10"/>
        <end position="119"/>
    </location>
</feature>
<feature type="domain" description="Ig-like" evidence="5">
    <location>
        <begin position="124"/>
        <end position="208"/>
    </location>
</feature>
<evidence type="ECO:0000256" key="3">
    <source>
        <dbReference type="ARBA" id="ARBA00023157"/>
    </source>
</evidence>
<accession>A0A812C9U8</accession>
<proteinExistence type="predicted"/>
<evidence type="ECO:0000256" key="1">
    <source>
        <dbReference type="ARBA" id="ARBA00022729"/>
    </source>
</evidence>
<dbReference type="Proteomes" id="UP000597762">
    <property type="component" value="Unassembled WGS sequence"/>
</dbReference>
<dbReference type="Pfam" id="PF07686">
    <property type="entry name" value="V-set"/>
    <property type="match status" value="1"/>
</dbReference>
<dbReference type="PANTHER" id="PTHR12231">
    <property type="entry name" value="CTX-RELATED TYPE I TRANSMEMBRANE PROTEIN"/>
    <property type="match status" value="1"/>
</dbReference>
<protein>
    <recommendedName>
        <fullName evidence="5">Ig-like domain-containing protein</fullName>
    </recommendedName>
</protein>
<dbReference type="SMART" id="SM00409">
    <property type="entry name" value="IG"/>
    <property type="match status" value="3"/>
</dbReference>
<dbReference type="InterPro" id="IPR003598">
    <property type="entry name" value="Ig_sub2"/>
</dbReference>
<dbReference type="EMBL" id="CAHIKZ030001179">
    <property type="protein sequence ID" value="CAE1255430.1"/>
    <property type="molecule type" value="Genomic_DNA"/>
</dbReference>
<dbReference type="Pfam" id="PF07679">
    <property type="entry name" value="I-set"/>
    <property type="match status" value="1"/>
</dbReference>
<dbReference type="OrthoDB" id="10010359at2759"/>
<dbReference type="InterPro" id="IPR013783">
    <property type="entry name" value="Ig-like_fold"/>
</dbReference>
<dbReference type="Pfam" id="PF13927">
    <property type="entry name" value="Ig_3"/>
    <property type="match status" value="1"/>
</dbReference>
<evidence type="ECO:0000313" key="6">
    <source>
        <dbReference type="EMBL" id="CAE1255430.1"/>
    </source>
</evidence>
<comment type="caution">
    <text evidence="6">The sequence shown here is derived from an EMBL/GenBank/DDBJ whole genome shotgun (WGS) entry which is preliminary data.</text>
</comment>
<dbReference type="InterPro" id="IPR007110">
    <property type="entry name" value="Ig-like_dom"/>
</dbReference>
<organism evidence="6 7">
    <name type="scientific">Acanthosepion pharaonis</name>
    <name type="common">Pharaoh cuttlefish</name>
    <name type="synonym">Sepia pharaonis</name>
    <dbReference type="NCBI Taxonomy" id="158019"/>
    <lineage>
        <taxon>Eukaryota</taxon>
        <taxon>Metazoa</taxon>
        <taxon>Spiralia</taxon>
        <taxon>Lophotrochozoa</taxon>
        <taxon>Mollusca</taxon>
        <taxon>Cephalopoda</taxon>
        <taxon>Coleoidea</taxon>
        <taxon>Decapodiformes</taxon>
        <taxon>Sepiida</taxon>
        <taxon>Sepiina</taxon>
        <taxon>Sepiidae</taxon>
        <taxon>Acanthosepion</taxon>
    </lineage>
</organism>
<evidence type="ECO:0000259" key="5">
    <source>
        <dbReference type="PROSITE" id="PS50835"/>
    </source>
</evidence>
<dbReference type="InterPro" id="IPR013106">
    <property type="entry name" value="Ig_V-set"/>
</dbReference>
<keyword evidence="7" id="KW-1185">Reference proteome</keyword>
<evidence type="ECO:0000313" key="7">
    <source>
        <dbReference type="Proteomes" id="UP000597762"/>
    </source>
</evidence>
<dbReference type="Gene3D" id="2.60.40.10">
    <property type="entry name" value="Immunoglobulins"/>
    <property type="match status" value="4"/>
</dbReference>
<dbReference type="PANTHER" id="PTHR12231:SF253">
    <property type="entry name" value="DPR-INTERACTING PROTEIN ETA, ISOFORM B-RELATED"/>
    <property type="match status" value="1"/>
</dbReference>
<dbReference type="SUPFAM" id="SSF48726">
    <property type="entry name" value="Immunoglobulin"/>
    <property type="match status" value="3"/>
</dbReference>
<keyword evidence="3" id="KW-1015">Disulfide bond</keyword>
<feature type="domain" description="Ig-like" evidence="5">
    <location>
        <begin position="214"/>
        <end position="310"/>
    </location>
</feature>
<dbReference type="InterPro" id="IPR013098">
    <property type="entry name" value="Ig_I-set"/>
</dbReference>
<dbReference type="AlphaFoldDB" id="A0A812C9U8"/>
<dbReference type="InterPro" id="IPR036179">
    <property type="entry name" value="Ig-like_dom_sf"/>
</dbReference>
<name>A0A812C9U8_ACAPH</name>
<evidence type="ECO:0000256" key="4">
    <source>
        <dbReference type="ARBA" id="ARBA00023319"/>
    </source>
</evidence>
<dbReference type="InterPro" id="IPR051170">
    <property type="entry name" value="Neural/epithelial_adhesion"/>
</dbReference>
<dbReference type="GO" id="GO:0043005">
    <property type="term" value="C:neuron projection"/>
    <property type="evidence" value="ECO:0007669"/>
    <property type="project" value="TreeGrafter"/>
</dbReference>